<gene>
    <name evidence="1" type="primary">upp</name>
    <name evidence="1" type="ORF">J0158_237</name>
</gene>
<accession>A0A1G4NVF8</accession>
<evidence type="ECO:0000313" key="1">
    <source>
        <dbReference type="EMBL" id="SCW22469.1"/>
    </source>
</evidence>
<dbReference type="SUPFAM" id="SSF53271">
    <property type="entry name" value="PRTase-like"/>
    <property type="match status" value="1"/>
</dbReference>
<keyword evidence="1" id="KW-0808">Transferase</keyword>
<proteinExistence type="predicted"/>
<dbReference type="EMBL" id="LT622868">
    <property type="protein sequence ID" value="SCW22469.1"/>
    <property type="molecule type" value="Genomic_DNA"/>
</dbReference>
<dbReference type="GeneID" id="30000722"/>
<sequence length="192" mass="22398">MGINIYTIRHPLVLNWVNYLTHNKIHNNDRHELINKINLTLIYEACRKIIQGNALYIKYIDQINEVWLTDNSRIDLFSSNINILQMIGKDIRDMIPNLNIHLVSWQNHSDSKSQPISTNGANILTRTNTNIIILEEELESDNIVSTLKQIQSRQHKTQKIQICCCYCNTKELDNLSQEYSELDIYTGQITDK</sequence>
<organism evidence="1">
    <name type="scientific">Izziella formosana</name>
    <dbReference type="NCBI Taxonomy" id="1653389"/>
    <lineage>
        <taxon>Eukaryota</taxon>
        <taxon>Rhodophyta</taxon>
        <taxon>Florideophyceae</taxon>
        <taxon>Nemaliophycidae</taxon>
        <taxon>Nemaliales</taxon>
        <taxon>Liagoraceae</taxon>
        <taxon>Izziella</taxon>
    </lineage>
</organism>
<keyword evidence="1" id="KW-0150">Chloroplast</keyword>
<dbReference type="RefSeq" id="YP_009314215.1">
    <property type="nucleotide sequence ID" value="NC_031660.1"/>
</dbReference>
<dbReference type="AlphaFoldDB" id="A0A1G4NVF8"/>
<name>A0A1G4NVF8_9FLOR</name>
<reference evidence="1" key="2">
    <citation type="submission" date="2016-10" db="EMBL/GenBank/DDBJ databases">
        <authorList>
            <person name="de Groot N.N."/>
        </authorList>
    </citation>
    <scope>NUCLEOTIDE SEQUENCE</scope>
    <source>
        <strain evidence="1">J.0158</strain>
    </source>
</reference>
<dbReference type="GO" id="GO:0016757">
    <property type="term" value="F:glycosyltransferase activity"/>
    <property type="evidence" value="ECO:0007669"/>
    <property type="project" value="UniProtKB-KW"/>
</dbReference>
<protein>
    <submittedName>
        <fullName evidence="1">Uracil phosphoribosyltransferase</fullName>
    </submittedName>
</protein>
<dbReference type="Gene3D" id="3.40.50.2020">
    <property type="match status" value="1"/>
</dbReference>
<geneLocation type="chloroplast" evidence="1"/>
<keyword evidence="1" id="KW-0328">Glycosyltransferase</keyword>
<keyword evidence="1" id="KW-0934">Plastid</keyword>
<dbReference type="InterPro" id="IPR029057">
    <property type="entry name" value="PRTase-like"/>
</dbReference>
<reference evidence="1" key="1">
    <citation type="submission" date="2016-10" db="EMBL/GenBank/DDBJ databases">
        <title>Chloroplast genomes as a tool to resolve red algal phylogenies: a case study in the Nemaliales.</title>
        <authorList>
            <person name="Costa J.F."/>
            <person name="Lin S.M."/>
            <person name="Macaya E.C."/>
            <person name="Fernandez-Garcia C."/>
            <person name="Verbruggen H."/>
        </authorList>
    </citation>
    <scope>NUCLEOTIDE SEQUENCE</scope>
    <source>
        <strain evidence="1">J.0158</strain>
    </source>
</reference>